<dbReference type="PANTHER" id="PTHR33608">
    <property type="entry name" value="BLL2464 PROTEIN"/>
    <property type="match status" value="1"/>
</dbReference>
<feature type="domain" description="DUF58" evidence="3">
    <location>
        <begin position="256"/>
        <end position="427"/>
    </location>
</feature>
<dbReference type="Proteomes" id="UP000663505">
    <property type="component" value="Chromosome"/>
</dbReference>
<dbReference type="PANTHER" id="PTHR33608:SF3">
    <property type="entry name" value="SLR2013 PROTEIN"/>
    <property type="match status" value="1"/>
</dbReference>
<evidence type="ECO:0000259" key="3">
    <source>
        <dbReference type="Pfam" id="PF01882"/>
    </source>
</evidence>
<dbReference type="AlphaFoldDB" id="A0A9X7VWL5"/>
<accession>A0A9X7VWL5</accession>
<keyword evidence="5" id="KW-1185">Reference proteome</keyword>
<dbReference type="Gene3D" id="3.40.50.410">
    <property type="entry name" value="von Willebrand factor, type A domain"/>
    <property type="match status" value="1"/>
</dbReference>
<dbReference type="KEGG" id="afx:JZ786_18360"/>
<gene>
    <name evidence="4" type="ORF">JZ786_18360</name>
</gene>
<organism evidence="4 5">
    <name type="scientific">Alicyclobacillus mengziensis</name>
    <dbReference type="NCBI Taxonomy" id="2931921"/>
    <lineage>
        <taxon>Bacteria</taxon>
        <taxon>Bacillati</taxon>
        <taxon>Bacillota</taxon>
        <taxon>Bacilli</taxon>
        <taxon>Bacillales</taxon>
        <taxon>Alicyclobacillaceae</taxon>
        <taxon>Alicyclobacillus</taxon>
    </lineage>
</organism>
<sequence length="494" mass="54931">MRSFRASWSKWKSRADRIIPSNRQIVVWLLLGLFSLETGAVNPRFGWIGFVLFGVFAALVLIDLSLAHKQGFPEVHREFSGTPQNGLPMTVHLHVSFAGSKRSGRSTRLPMTQFDIGEPETFRFIQALTLNRVHDRQSHGSGQSQGSGQSHGSSQGQEPSFGEPSLSTSIGSAFTAELSPTVRGPQEFASTDCRFSSPVGMWTCMHRDDNKAQLLVLPDVTSWRDEVESLMKTLFQEGRHVKRLASGDTDFAYISEYGIDDDLRTVNWAATARRTRLMKNVYEPERGQHIIIAIDASRYMAVELPDGKTRLDHAVDCASALAHTALRMGDSVGIIGFSDKVDLRIAPDNGKDHWRLVVDGLARLQPQAVQGGYQALFSSLAGQFRRRSLLIVLSEMEGLATDAGFLPAIRAAKQQHPTIFVSILPNHLHELLECALRTEDDVAEWAAVEWLLEERDELKSVLHRGGVEVIEAPPNQLVTKVVTSYLRKKRRGSL</sequence>
<keyword evidence="2" id="KW-0812">Transmembrane</keyword>
<dbReference type="InterPro" id="IPR036465">
    <property type="entry name" value="vWFA_dom_sf"/>
</dbReference>
<proteinExistence type="predicted"/>
<feature type="region of interest" description="Disordered" evidence="1">
    <location>
        <begin position="135"/>
        <end position="167"/>
    </location>
</feature>
<dbReference type="EMBL" id="CP071182">
    <property type="protein sequence ID" value="QSO46423.1"/>
    <property type="molecule type" value="Genomic_DNA"/>
</dbReference>
<name>A0A9X7VWL5_9BACL</name>
<dbReference type="InterPro" id="IPR002881">
    <property type="entry name" value="DUF58"/>
</dbReference>
<feature type="transmembrane region" description="Helical" evidence="2">
    <location>
        <begin position="50"/>
        <end position="67"/>
    </location>
</feature>
<evidence type="ECO:0000256" key="2">
    <source>
        <dbReference type="SAM" id="Phobius"/>
    </source>
</evidence>
<protein>
    <submittedName>
        <fullName evidence="4">DUF58 domain-containing protein</fullName>
    </submittedName>
</protein>
<dbReference type="CDD" id="cd00198">
    <property type="entry name" value="vWFA"/>
    <property type="match status" value="1"/>
</dbReference>
<evidence type="ECO:0000256" key="1">
    <source>
        <dbReference type="SAM" id="MobiDB-lite"/>
    </source>
</evidence>
<evidence type="ECO:0000313" key="4">
    <source>
        <dbReference type="EMBL" id="QSO46423.1"/>
    </source>
</evidence>
<dbReference type="SUPFAM" id="SSF53300">
    <property type="entry name" value="vWA-like"/>
    <property type="match status" value="1"/>
</dbReference>
<keyword evidence="2" id="KW-0472">Membrane</keyword>
<evidence type="ECO:0000313" key="5">
    <source>
        <dbReference type="Proteomes" id="UP000663505"/>
    </source>
</evidence>
<reference evidence="4 5" key="1">
    <citation type="submission" date="2021-02" db="EMBL/GenBank/DDBJ databases">
        <title>Alicyclobacillus curvatus sp. nov. and Alicyclobacillus mengziensis sp. nov., two acidophilic bacteria isolated from acid mine drainage.</title>
        <authorList>
            <person name="Huang Y."/>
        </authorList>
    </citation>
    <scope>NUCLEOTIDE SEQUENCE [LARGE SCALE GENOMIC DNA]</scope>
    <source>
        <strain evidence="4 5">S30H14</strain>
    </source>
</reference>
<feature type="compositionally biased region" description="Low complexity" evidence="1">
    <location>
        <begin position="139"/>
        <end position="157"/>
    </location>
</feature>
<keyword evidence="2" id="KW-1133">Transmembrane helix</keyword>
<dbReference type="Pfam" id="PF01882">
    <property type="entry name" value="DUF58"/>
    <property type="match status" value="1"/>
</dbReference>
<dbReference type="RefSeq" id="WP_206655792.1">
    <property type="nucleotide sequence ID" value="NZ_CP071182.1"/>
</dbReference>